<dbReference type="InterPro" id="IPR007460">
    <property type="entry name" value="BrnT_toxin"/>
</dbReference>
<dbReference type="Gene3D" id="3.10.450.530">
    <property type="entry name" value="Ribonuclease toxin, BrnT, of type II toxin-antitoxin system"/>
    <property type="match status" value="1"/>
</dbReference>
<proteinExistence type="predicted"/>
<evidence type="ECO:0008006" key="3">
    <source>
        <dbReference type="Google" id="ProtNLM"/>
    </source>
</evidence>
<reference evidence="1 2" key="1">
    <citation type="submission" date="2012-04" db="EMBL/GenBank/DDBJ databases">
        <authorList>
            <person name="Genoscope - CEA"/>
        </authorList>
    </citation>
    <scope>NUCLEOTIDE SEQUENCE [LARGE SCALE GENOMIC DNA]</scope>
    <source>
        <strain evidence="1 2">9443</strain>
    </source>
</reference>
<dbReference type="Proteomes" id="UP000003480">
    <property type="component" value="Unassembled WGS sequence"/>
</dbReference>
<sequence length="105" mass="12514">MIKLGITEQVQSKNMSNFEYDENKSQTNLAKHGIDFIKAQQLWEDANLLEFPARKVEDEERFFAIGIINQKYWTAVITYRTDIIRIVSVRRSRTEEIKVYESRRI</sequence>
<dbReference type="Pfam" id="PF04365">
    <property type="entry name" value="BrnT_toxin"/>
    <property type="match status" value="1"/>
</dbReference>
<name>I4FYB9_MICAE</name>
<evidence type="ECO:0000313" key="2">
    <source>
        <dbReference type="Proteomes" id="UP000003480"/>
    </source>
</evidence>
<accession>I4FYB9</accession>
<dbReference type="AlphaFoldDB" id="I4FYB9"/>
<evidence type="ECO:0000313" key="1">
    <source>
        <dbReference type="EMBL" id="CCI00680.1"/>
    </source>
</evidence>
<dbReference type="InterPro" id="IPR038573">
    <property type="entry name" value="BrnT_sf"/>
</dbReference>
<dbReference type="EMBL" id="CAIJ01000011">
    <property type="protein sequence ID" value="CCI00680.1"/>
    <property type="molecule type" value="Genomic_DNA"/>
</dbReference>
<gene>
    <name evidence="1" type="ORF">MICAC_1080006</name>
</gene>
<protein>
    <recommendedName>
        <fullName evidence="3">BrnT family toxin</fullName>
    </recommendedName>
</protein>
<comment type="caution">
    <text evidence="1">The sequence shown here is derived from an EMBL/GenBank/DDBJ whole genome shotgun (WGS) entry which is preliminary data.</text>
</comment>
<dbReference type="HOGENOM" id="CLU_149290_2_0_3"/>
<organism evidence="1 2">
    <name type="scientific">Microcystis aeruginosa PCC 9443</name>
    <dbReference type="NCBI Taxonomy" id="1160281"/>
    <lineage>
        <taxon>Bacteria</taxon>
        <taxon>Bacillati</taxon>
        <taxon>Cyanobacteriota</taxon>
        <taxon>Cyanophyceae</taxon>
        <taxon>Oscillatoriophycideae</taxon>
        <taxon>Chroococcales</taxon>
        <taxon>Microcystaceae</taxon>
        <taxon>Microcystis</taxon>
    </lineage>
</organism>